<gene>
    <name evidence="2" type="ORF">MM59RIKEN_06740</name>
</gene>
<feature type="domain" description="4Fe-4S ferredoxin-type" evidence="1">
    <location>
        <begin position="4"/>
        <end position="33"/>
    </location>
</feature>
<dbReference type="PANTHER" id="PTHR42895">
    <property type="entry name" value="IRON-SULFUR CLUSTER-BINDING PROTEIN-RELATED"/>
    <property type="match status" value="1"/>
</dbReference>
<dbReference type="Pfam" id="PF12837">
    <property type="entry name" value="Fer4_6"/>
    <property type="match status" value="1"/>
</dbReference>
<dbReference type="PANTHER" id="PTHR42895:SF1">
    <property type="entry name" value="IRON-SULFUR CLUSTER PROTEIN"/>
    <property type="match status" value="1"/>
</dbReference>
<accession>A0A810Q9R5</accession>
<sequence length="232" mass="24532">MVRRIIEIDQEKCNGCGACAAACHEGAIGMINGKAALLRDDYCDGLGDCLPTCPTGAISFVEREAAAYDEAAVLANKSSAAGKQAAGCPGSAAMRFASASPAAPAAPAGVPVSRLGQWPIQIKLLPVEAPFYAGAKVLIAADCTAFSRADFHDRFMRGRITMIGCPKLDEGDYAEKLTEILRRNDIKEVTIVRMEVPCCGGLQRAAETALRQSGKFIPWQVVTLGRDGNILD</sequence>
<dbReference type="Gene3D" id="3.30.70.20">
    <property type="match status" value="1"/>
</dbReference>
<evidence type="ECO:0000259" key="1">
    <source>
        <dbReference type="PROSITE" id="PS51379"/>
    </source>
</evidence>
<dbReference type="InterPro" id="IPR052911">
    <property type="entry name" value="Corrinoid_activation_enz"/>
</dbReference>
<proteinExistence type="predicted"/>
<organism evidence="2 3">
    <name type="scientific">Pusillibacter faecalis</name>
    <dbReference type="NCBI Taxonomy" id="2714358"/>
    <lineage>
        <taxon>Bacteria</taxon>
        <taxon>Bacillati</taxon>
        <taxon>Bacillota</taxon>
        <taxon>Clostridia</taxon>
        <taxon>Eubacteriales</taxon>
        <taxon>Oscillospiraceae</taxon>
        <taxon>Pusillibacter</taxon>
    </lineage>
</organism>
<protein>
    <submittedName>
        <fullName evidence="2">(Fe-S)-binding protein</fullName>
    </submittedName>
</protein>
<dbReference type="AlphaFoldDB" id="A0A810Q9R5"/>
<dbReference type="RefSeq" id="WP_187032296.1">
    <property type="nucleotide sequence ID" value="NZ_AP023420.1"/>
</dbReference>
<dbReference type="Proteomes" id="UP000679848">
    <property type="component" value="Chromosome"/>
</dbReference>
<dbReference type="SUPFAM" id="SSF54862">
    <property type="entry name" value="4Fe-4S ferredoxins"/>
    <property type="match status" value="1"/>
</dbReference>
<evidence type="ECO:0000313" key="2">
    <source>
        <dbReference type="EMBL" id="BCK83355.1"/>
    </source>
</evidence>
<feature type="domain" description="4Fe-4S ferredoxin-type" evidence="1">
    <location>
        <begin position="34"/>
        <end position="63"/>
    </location>
</feature>
<evidence type="ECO:0000313" key="3">
    <source>
        <dbReference type="Proteomes" id="UP000679848"/>
    </source>
</evidence>
<reference evidence="2" key="1">
    <citation type="submission" date="2020-09" db="EMBL/GenBank/DDBJ databases">
        <title>New species isolated from human feces.</title>
        <authorList>
            <person name="Kitahara M."/>
            <person name="Shigeno Y."/>
            <person name="Shime M."/>
            <person name="Matsumoto Y."/>
            <person name="Nakamura S."/>
            <person name="Motooka D."/>
            <person name="Fukuoka S."/>
            <person name="Nishikawa H."/>
            <person name="Benno Y."/>
        </authorList>
    </citation>
    <scope>NUCLEOTIDE SEQUENCE</scope>
    <source>
        <strain evidence="2">MM59</strain>
    </source>
</reference>
<dbReference type="KEGG" id="pfaa:MM59RIKEN_06740"/>
<dbReference type="InterPro" id="IPR017896">
    <property type="entry name" value="4Fe4S_Fe-S-bd"/>
</dbReference>
<dbReference type="EMBL" id="AP023420">
    <property type="protein sequence ID" value="BCK83355.1"/>
    <property type="molecule type" value="Genomic_DNA"/>
</dbReference>
<dbReference type="PROSITE" id="PS51379">
    <property type="entry name" value="4FE4S_FER_2"/>
    <property type="match status" value="2"/>
</dbReference>
<name>A0A810Q9R5_9FIRM</name>
<keyword evidence="3" id="KW-1185">Reference proteome</keyword>